<evidence type="ECO:0000313" key="2">
    <source>
        <dbReference type="EMBL" id="MDG4981265.1"/>
    </source>
</evidence>
<dbReference type="EMBL" id="JAOWLP010000004">
    <property type="protein sequence ID" value="MDG4981265.1"/>
    <property type="molecule type" value="Genomic_DNA"/>
</dbReference>
<keyword evidence="1" id="KW-0472">Membrane</keyword>
<dbReference type="Proteomes" id="UP001152656">
    <property type="component" value="Unassembled WGS sequence"/>
</dbReference>
<dbReference type="AlphaFoldDB" id="A0A9X4NC42"/>
<feature type="transmembrane region" description="Helical" evidence="1">
    <location>
        <begin position="12"/>
        <end position="33"/>
    </location>
</feature>
<protein>
    <submittedName>
        <fullName evidence="2">Uncharacterized protein</fullName>
    </submittedName>
</protein>
<evidence type="ECO:0000256" key="1">
    <source>
        <dbReference type="SAM" id="Phobius"/>
    </source>
</evidence>
<reference evidence="2" key="2">
    <citation type="journal article" date="2023" name="Food Microbiol.">
        <title>Evaluation of the fermentation potential of lactic acid bacteria isolated from herbs, fruits and vegetables as starter cultures in nut-based milk alternatives.</title>
        <authorList>
            <person name="Huang W."/>
            <person name="Dong A."/>
            <person name="Pham H.T."/>
            <person name="Zhou C."/>
            <person name="Huo Z."/>
            <person name="Watjen A.P."/>
            <person name="Prakash S."/>
            <person name="Bang-Berthelsen C.H."/>
            <person name="Turner M.S."/>
        </authorList>
    </citation>
    <scope>NUCLEOTIDE SEQUENCE</scope>
    <source>
        <strain evidence="2">581</strain>
    </source>
</reference>
<evidence type="ECO:0000313" key="3">
    <source>
        <dbReference type="Proteomes" id="UP001152656"/>
    </source>
</evidence>
<sequence length="196" mass="22484">MVKRKKNYRPLIILGSVGIFFVLFITILINGWINLGKYSVYYAQNLPHKTGTNPVMVAVFNNTDSIYIPNAEYDEWSGGYKVRNEYQTIYYKPGDIRDPGYISIEKGGEQQLYLCNGSISEYSLTDFHETKIYNFSSNGTLVSLGTSENTSSPTIKDREIVNEKLKEMYGPIVSHRKVPKINLQFIYNFVNEGKFK</sequence>
<organism evidence="2 3">
    <name type="scientific">Lactococcus lactis</name>
    <dbReference type="NCBI Taxonomy" id="1358"/>
    <lineage>
        <taxon>Bacteria</taxon>
        <taxon>Bacillati</taxon>
        <taxon>Bacillota</taxon>
        <taxon>Bacilli</taxon>
        <taxon>Lactobacillales</taxon>
        <taxon>Streptococcaceae</taxon>
        <taxon>Lactococcus</taxon>
    </lineage>
</organism>
<name>A0A9X4NC42_9LACT</name>
<gene>
    <name evidence="2" type="ORF">OGZ39_06295</name>
</gene>
<keyword evidence="1" id="KW-1133">Transmembrane helix</keyword>
<dbReference type="RefSeq" id="WP_278216178.1">
    <property type="nucleotide sequence ID" value="NZ_JAOWLP010000004.1"/>
</dbReference>
<reference evidence="2" key="1">
    <citation type="submission" date="2022-10" db="EMBL/GenBank/DDBJ databases">
        <authorList>
            <person name="Turner M.S."/>
            <person name="Huang W."/>
        </authorList>
    </citation>
    <scope>NUCLEOTIDE SEQUENCE</scope>
    <source>
        <strain evidence="2">581</strain>
    </source>
</reference>
<comment type="caution">
    <text evidence="2">The sequence shown here is derived from an EMBL/GenBank/DDBJ whole genome shotgun (WGS) entry which is preliminary data.</text>
</comment>
<accession>A0A9X4NC42</accession>
<proteinExistence type="predicted"/>
<keyword evidence="1" id="KW-0812">Transmembrane</keyword>